<dbReference type="GO" id="GO:0022625">
    <property type="term" value="C:cytosolic large ribosomal subunit"/>
    <property type="evidence" value="ECO:0007669"/>
    <property type="project" value="TreeGrafter"/>
</dbReference>
<organism evidence="8 9">
    <name type="scientific">Eiseniibacteriota bacterium</name>
    <dbReference type="NCBI Taxonomy" id="2212470"/>
    <lineage>
        <taxon>Bacteria</taxon>
        <taxon>Candidatus Eiseniibacteriota</taxon>
    </lineage>
</organism>
<evidence type="ECO:0000256" key="1">
    <source>
        <dbReference type="ARBA" id="ARBA00006227"/>
    </source>
</evidence>
<dbReference type="InterPro" id="IPR023563">
    <property type="entry name" value="Ribosomal_uL13_CS"/>
</dbReference>
<evidence type="ECO:0000256" key="3">
    <source>
        <dbReference type="ARBA" id="ARBA00023274"/>
    </source>
</evidence>
<dbReference type="InterPro" id="IPR005823">
    <property type="entry name" value="Ribosomal_uL13_bac-type"/>
</dbReference>
<dbReference type="CDD" id="cd00392">
    <property type="entry name" value="Ribosomal_L13"/>
    <property type="match status" value="1"/>
</dbReference>
<dbReference type="PANTHER" id="PTHR11545">
    <property type="entry name" value="RIBOSOMAL PROTEIN L13"/>
    <property type="match status" value="1"/>
</dbReference>
<reference evidence="8 9" key="1">
    <citation type="journal article" date="2019" name="Nat. Microbiol.">
        <title>Mediterranean grassland soil C-N compound turnover is dependent on rainfall and depth, and is mediated by genomically divergent microorganisms.</title>
        <authorList>
            <person name="Diamond S."/>
            <person name="Andeer P.F."/>
            <person name="Li Z."/>
            <person name="Crits-Christoph A."/>
            <person name="Burstein D."/>
            <person name="Anantharaman K."/>
            <person name="Lane K.R."/>
            <person name="Thomas B.C."/>
            <person name="Pan C."/>
            <person name="Northen T.R."/>
            <person name="Banfield J.F."/>
        </authorList>
    </citation>
    <scope>NUCLEOTIDE SEQUENCE [LARGE SCALE GENOMIC DNA]</scope>
    <source>
        <strain evidence="8">WS_8</strain>
    </source>
</reference>
<dbReference type="Gene3D" id="3.90.1180.10">
    <property type="entry name" value="Ribosomal protein L13"/>
    <property type="match status" value="1"/>
</dbReference>
<gene>
    <name evidence="5 7 8" type="primary">rplM</name>
    <name evidence="8" type="ORF">E6K78_07335</name>
</gene>
<dbReference type="PROSITE" id="PS00783">
    <property type="entry name" value="RIBOSOMAL_L13"/>
    <property type="match status" value="1"/>
</dbReference>
<evidence type="ECO:0000313" key="9">
    <source>
        <dbReference type="Proteomes" id="UP000316609"/>
    </source>
</evidence>
<dbReference type="NCBIfam" id="TIGR01066">
    <property type="entry name" value="rplM_bact"/>
    <property type="match status" value="1"/>
</dbReference>
<dbReference type="GO" id="GO:0003729">
    <property type="term" value="F:mRNA binding"/>
    <property type="evidence" value="ECO:0007669"/>
    <property type="project" value="UniProtKB-ARBA"/>
</dbReference>
<dbReference type="Proteomes" id="UP000316609">
    <property type="component" value="Unassembled WGS sequence"/>
</dbReference>
<dbReference type="PANTHER" id="PTHR11545:SF2">
    <property type="entry name" value="LARGE RIBOSOMAL SUBUNIT PROTEIN UL13M"/>
    <property type="match status" value="1"/>
</dbReference>
<dbReference type="Pfam" id="PF00572">
    <property type="entry name" value="Ribosomal_L13"/>
    <property type="match status" value="1"/>
</dbReference>
<evidence type="ECO:0000256" key="5">
    <source>
        <dbReference type="HAMAP-Rule" id="MF_01366"/>
    </source>
</evidence>
<dbReference type="PIRSF" id="PIRSF002181">
    <property type="entry name" value="Ribosomal_L13"/>
    <property type="match status" value="1"/>
</dbReference>
<dbReference type="SUPFAM" id="SSF52161">
    <property type="entry name" value="Ribosomal protein L13"/>
    <property type="match status" value="1"/>
</dbReference>
<evidence type="ECO:0000256" key="4">
    <source>
        <dbReference type="ARBA" id="ARBA00035201"/>
    </source>
</evidence>
<comment type="subunit">
    <text evidence="5">Part of the 50S ribosomal subunit.</text>
</comment>
<dbReference type="HAMAP" id="MF_01366">
    <property type="entry name" value="Ribosomal_uL13"/>
    <property type="match status" value="1"/>
</dbReference>
<dbReference type="FunFam" id="3.90.1180.10:FF:000001">
    <property type="entry name" value="50S ribosomal protein L13"/>
    <property type="match status" value="1"/>
</dbReference>
<evidence type="ECO:0000256" key="7">
    <source>
        <dbReference type="RuleBase" id="RU003878"/>
    </source>
</evidence>
<comment type="caution">
    <text evidence="8">The sequence shown here is derived from an EMBL/GenBank/DDBJ whole genome shotgun (WGS) entry which is preliminary data.</text>
</comment>
<keyword evidence="2 5" id="KW-0689">Ribosomal protein</keyword>
<evidence type="ECO:0000313" key="8">
    <source>
        <dbReference type="EMBL" id="TMQ65510.1"/>
    </source>
</evidence>
<dbReference type="AlphaFoldDB" id="A0A538TPI4"/>
<dbReference type="InterPro" id="IPR036899">
    <property type="entry name" value="Ribosomal_uL13_sf"/>
</dbReference>
<dbReference type="GO" id="GO:0017148">
    <property type="term" value="P:negative regulation of translation"/>
    <property type="evidence" value="ECO:0007669"/>
    <property type="project" value="TreeGrafter"/>
</dbReference>
<proteinExistence type="inferred from homology"/>
<name>A0A538TPI4_UNCEI</name>
<evidence type="ECO:0000256" key="6">
    <source>
        <dbReference type="RuleBase" id="RU003877"/>
    </source>
</evidence>
<protein>
    <recommendedName>
        <fullName evidence="4 5">Large ribosomal subunit protein uL13</fullName>
    </recommendedName>
</protein>
<comment type="function">
    <text evidence="5 7">This protein is one of the early assembly proteins of the 50S ribosomal subunit, although it is not seen to bind rRNA by itself. It is important during the early stages of 50S assembly.</text>
</comment>
<sequence>MKTYTARPVDIERRWLLVDAAGKTLGRLATHVASALKGKHKPIFTPHMDTGDHVIVVNARAIALTGTKLQDKRYFRHTMYPGGAYWKSIREWMEKDPERVVTLAVRGMLPKTKLGRAMIHKLKVYAGAEHPHTAQQPTPWDPGI</sequence>
<accession>A0A538TPI4</accession>
<dbReference type="GO" id="GO:0003735">
    <property type="term" value="F:structural constituent of ribosome"/>
    <property type="evidence" value="ECO:0007669"/>
    <property type="project" value="InterPro"/>
</dbReference>
<keyword evidence="3 5" id="KW-0687">Ribonucleoprotein</keyword>
<dbReference type="EMBL" id="VBOY01000069">
    <property type="protein sequence ID" value="TMQ65510.1"/>
    <property type="molecule type" value="Genomic_DNA"/>
</dbReference>
<dbReference type="GO" id="GO:0006412">
    <property type="term" value="P:translation"/>
    <property type="evidence" value="ECO:0007669"/>
    <property type="project" value="UniProtKB-UniRule"/>
</dbReference>
<dbReference type="InterPro" id="IPR005822">
    <property type="entry name" value="Ribosomal_uL13"/>
</dbReference>
<comment type="similarity">
    <text evidence="1 5 6">Belongs to the universal ribosomal protein uL13 family.</text>
</comment>
<evidence type="ECO:0000256" key="2">
    <source>
        <dbReference type="ARBA" id="ARBA00022980"/>
    </source>
</evidence>